<dbReference type="PROSITE" id="PS50206">
    <property type="entry name" value="RHODANESE_3"/>
    <property type="match status" value="2"/>
</dbReference>
<dbReference type="Pfam" id="PF00581">
    <property type="entry name" value="Rhodanese"/>
    <property type="match status" value="2"/>
</dbReference>
<reference evidence="6" key="1">
    <citation type="journal article" date="2019" name="Int. J. Syst. Evol. Microbiol.">
        <title>The Global Catalogue of Microorganisms (GCM) 10K type strain sequencing project: providing services to taxonomists for standard genome sequencing and annotation.</title>
        <authorList>
            <consortium name="The Broad Institute Genomics Platform"/>
            <consortium name="The Broad Institute Genome Sequencing Center for Infectious Disease"/>
            <person name="Wu L."/>
            <person name="Ma J."/>
        </authorList>
    </citation>
    <scope>NUCLEOTIDE SEQUENCE [LARGE SCALE GENOMIC DNA]</scope>
    <source>
        <strain evidence="6">KCTC 23701</strain>
    </source>
</reference>
<dbReference type="CDD" id="cd01449">
    <property type="entry name" value="TST_Repeat_2"/>
    <property type="match status" value="1"/>
</dbReference>
<keyword evidence="1 3" id="KW-0808">Transferase</keyword>
<dbReference type="SMART" id="SM00450">
    <property type="entry name" value="RHOD"/>
    <property type="match status" value="2"/>
</dbReference>
<organism evidence="5 6">
    <name type="scientific">Jeongeupia chitinilytica</name>
    <dbReference type="NCBI Taxonomy" id="1041641"/>
    <lineage>
        <taxon>Bacteria</taxon>
        <taxon>Pseudomonadati</taxon>
        <taxon>Pseudomonadota</taxon>
        <taxon>Betaproteobacteria</taxon>
        <taxon>Neisseriales</taxon>
        <taxon>Chitinibacteraceae</taxon>
        <taxon>Jeongeupia</taxon>
    </lineage>
</organism>
<dbReference type="Gene3D" id="3.40.250.10">
    <property type="entry name" value="Rhodanese-like domain"/>
    <property type="match status" value="2"/>
</dbReference>
<dbReference type="Proteomes" id="UP000604737">
    <property type="component" value="Unassembled WGS sequence"/>
</dbReference>
<evidence type="ECO:0000259" key="4">
    <source>
        <dbReference type="PROSITE" id="PS50206"/>
    </source>
</evidence>
<dbReference type="InterPro" id="IPR001763">
    <property type="entry name" value="Rhodanese-like_dom"/>
</dbReference>
<keyword evidence="6" id="KW-1185">Reference proteome</keyword>
<dbReference type="PANTHER" id="PTHR11364:SF27">
    <property type="entry name" value="SULFURTRANSFERASE"/>
    <property type="match status" value="1"/>
</dbReference>
<keyword evidence="2" id="KW-0677">Repeat</keyword>
<dbReference type="EMBL" id="BMYO01000005">
    <property type="protein sequence ID" value="GHD63623.1"/>
    <property type="molecule type" value="Genomic_DNA"/>
</dbReference>
<gene>
    <name evidence="5" type="ORF">GCM10007350_21440</name>
</gene>
<protein>
    <recommendedName>
        <fullName evidence="3">Sulfurtransferase</fullName>
    </recommendedName>
</protein>
<evidence type="ECO:0000256" key="2">
    <source>
        <dbReference type="ARBA" id="ARBA00022737"/>
    </source>
</evidence>
<sequence length="276" mass="29478">MSVLITPQILATESTTCVVVDCRHDLGDPEAGNRAYLSGHIPGAVFAHLDSDLSGPKTGRNGRHPLPTVEALTAWLGRMGITPQTRVVAYDASGGMFAARLWWLLRWLGHEHVAVLDGGWQAWLEAGLPASIEVPEPTAAVYNARPRGDLAVGMAQIRANLDAPAFLVVDARSPDRFRGLGETIDPVGGHIPGAANRFFQHNLDAGGRFKSAGTLRNEWREVIGSRSPADIVCQCGSGVTACHNLLALELAGLSGARLYAGSWSEWCAHPDNPVAR</sequence>
<evidence type="ECO:0000313" key="5">
    <source>
        <dbReference type="EMBL" id="GHD63623.1"/>
    </source>
</evidence>
<dbReference type="CDD" id="cd01448">
    <property type="entry name" value="TST_Repeat_1"/>
    <property type="match status" value="1"/>
</dbReference>
<evidence type="ECO:0000256" key="3">
    <source>
        <dbReference type="RuleBase" id="RU000507"/>
    </source>
</evidence>
<comment type="caution">
    <text evidence="5">The sequence shown here is derived from an EMBL/GenBank/DDBJ whole genome shotgun (WGS) entry which is preliminary data.</text>
</comment>
<proteinExistence type="predicted"/>
<dbReference type="InterPro" id="IPR036873">
    <property type="entry name" value="Rhodanese-like_dom_sf"/>
</dbReference>
<feature type="domain" description="Rhodanese" evidence="4">
    <location>
        <begin position="13"/>
        <end position="132"/>
    </location>
</feature>
<name>A0ABQ3H011_9NEIS</name>
<feature type="domain" description="Rhodanese" evidence="4">
    <location>
        <begin position="162"/>
        <end position="275"/>
    </location>
</feature>
<dbReference type="PROSITE" id="PS00683">
    <property type="entry name" value="RHODANESE_2"/>
    <property type="match status" value="1"/>
</dbReference>
<dbReference type="SUPFAM" id="SSF52821">
    <property type="entry name" value="Rhodanese/Cell cycle control phosphatase"/>
    <property type="match status" value="2"/>
</dbReference>
<dbReference type="InterPro" id="IPR001307">
    <property type="entry name" value="Thiosulphate_STrfase_CS"/>
</dbReference>
<dbReference type="InterPro" id="IPR045078">
    <property type="entry name" value="TST/MPST-like"/>
</dbReference>
<evidence type="ECO:0000256" key="1">
    <source>
        <dbReference type="ARBA" id="ARBA00022679"/>
    </source>
</evidence>
<accession>A0ABQ3H011</accession>
<evidence type="ECO:0000313" key="6">
    <source>
        <dbReference type="Proteomes" id="UP000604737"/>
    </source>
</evidence>
<dbReference type="PANTHER" id="PTHR11364">
    <property type="entry name" value="THIOSULFATE SULFERTANSFERASE"/>
    <property type="match status" value="1"/>
</dbReference>
<dbReference type="RefSeq" id="WP_189460625.1">
    <property type="nucleotide sequence ID" value="NZ_BMYO01000005.1"/>
</dbReference>